<dbReference type="InParanoid" id="A0A2P6N229"/>
<organism evidence="2 3">
    <name type="scientific">Planoprotostelium fungivorum</name>
    <dbReference type="NCBI Taxonomy" id="1890364"/>
    <lineage>
        <taxon>Eukaryota</taxon>
        <taxon>Amoebozoa</taxon>
        <taxon>Evosea</taxon>
        <taxon>Variosea</taxon>
        <taxon>Cavosteliida</taxon>
        <taxon>Cavosteliaceae</taxon>
        <taxon>Planoprotostelium</taxon>
    </lineage>
</organism>
<proteinExistence type="predicted"/>
<evidence type="ECO:0000256" key="1">
    <source>
        <dbReference type="SAM" id="MobiDB-lite"/>
    </source>
</evidence>
<keyword evidence="3" id="KW-1185">Reference proteome</keyword>
<dbReference type="Proteomes" id="UP000241769">
    <property type="component" value="Unassembled WGS sequence"/>
</dbReference>
<reference evidence="2 3" key="1">
    <citation type="journal article" date="2018" name="Genome Biol. Evol.">
        <title>Multiple Roots of Fruiting Body Formation in Amoebozoa.</title>
        <authorList>
            <person name="Hillmann F."/>
            <person name="Forbes G."/>
            <person name="Novohradska S."/>
            <person name="Ferling I."/>
            <person name="Riege K."/>
            <person name="Groth M."/>
            <person name="Westermann M."/>
            <person name="Marz M."/>
            <person name="Spaller T."/>
            <person name="Winckler T."/>
            <person name="Schaap P."/>
            <person name="Glockner G."/>
        </authorList>
    </citation>
    <scope>NUCLEOTIDE SEQUENCE [LARGE SCALE GENOMIC DNA]</scope>
    <source>
        <strain evidence="2 3">Jena</strain>
    </source>
</reference>
<feature type="region of interest" description="Disordered" evidence="1">
    <location>
        <begin position="37"/>
        <end position="97"/>
    </location>
</feature>
<dbReference type="AlphaFoldDB" id="A0A2P6N229"/>
<accession>A0A2P6N229</accession>
<sequence length="483" mass="54745">MVQLLDGSSDWLRDDMSENCGSISCRSLIPNLEEYEAPRAKKSRRTQNVEPTRQIQDPIPSSRVVLQSSSVPSSKSSLNRKKRKKNPNPSDVTVPSGALIPLPEKIVDDGLHSHAKMVLPISNLDSSRKPKGHTRYVCLLFSCPKCTTKRYISEMRGMEKHLWNLMIDHKAIRADWERRGLYCILSKVGIKRIDFTVEELLFVMVEQYRLHTLHNSNIKYEMSVKLTGSCGPMSLRAQRTHPYVTTFHFTFPDQHKHERLMIHDPDMKLTIRHPQSNSTTDIAKFHDMCLFVRNNLVSSMGEMRGEEQSFSLGFDLSRRTVPVEYTKKHPWIIPKMDLLFNGASCKELINILVTASEGEQTDIVPLLLQDLRIDPSPNDNYAFRIAAESGQTDIVQLLLQGPRIDPSSRDNKAFRTAAENGQTSHSCFCKIHASILLLRTTGVSSISSAGIHEILPLFVNSECAKQLDHFTLDDIKNLSLNDP</sequence>
<name>A0A2P6N229_9EUKA</name>
<feature type="compositionally biased region" description="Low complexity" evidence="1">
    <location>
        <begin position="61"/>
        <end position="77"/>
    </location>
</feature>
<evidence type="ECO:0000313" key="2">
    <source>
        <dbReference type="EMBL" id="PRP77991.1"/>
    </source>
</evidence>
<gene>
    <name evidence="2" type="ORF">PROFUN_14079</name>
</gene>
<dbReference type="STRING" id="1890364.A0A2P6N229"/>
<evidence type="ECO:0008006" key="4">
    <source>
        <dbReference type="Google" id="ProtNLM"/>
    </source>
</evidence>
<evidence type="ECO:0000313" key="3">
    <source>
        <dbReference type="Proteomes" id="UP000241769"/>
    </source>
</evidence>
<protein>
    <recommendedName>
        <fullName evidence="4">Ankyrin repeat protein</fullName>
    </recommendedName>
</protein>
<dbReference type="InterPro" id="IPR036770">
    <property type="entry name" value="Ankyrin_rpt-contain_sf"/>
</dbReference>
<dbReference type="SUPFAM" id="SSF140860">
    <property type="entry name" value="Pseudo ankyrin repeat-like"/>
    <property type="match status" value="1"/>
</dbReference>
<comment type="caution">
    <text evidence="2">The sequence shown here is derived from an EMBL/GenBank/DDBJ whole genome shotgun (WGS) entry which is preliminary data.</text>
</comment>
<feature type="compositionally biased region" description="Polar residues" evidence="1">
    <location>
        <begin position="46"/>
        <end position="55"/>
    </location>
</feature>
<dbReference type="Gene3D" id="1.25.40.20">
    <property type="entry name" value="Ankyrin repeat-containing domain"/>
    <property type="match status" value="1"/>
</dbReference>
<dbReference type="EMBL" id="MDYQ01000247">
    <property type="protein sequence ID" value="PRP77991.1"/>
    <property type="molecule type" value="Genomic_DNA"/>
</dbReference>